<dbReference type="EMBL" id="RCOS01000030">
    <property type="protein sequence ID" value="RSN77685.1"/>
    <property type="molecule type" value="Genomic_DNA"/>
</dbReference>
<accession>A0A3R9Q029</accession>
<sequence length="69" mass="8001">MERKAKYDPIDKLRNISTATSSFTESLWSTIMLRYIVKFFIKISSKYNILSLLTAILDGNNNEMKIPVK</sequence>
<comment type="caution">
    <text evidence="1">The sequence shown here is derived from an EMBL/GenBank/DDBJ whole genome shotgun (WGS) entry which is preliminary data.</text>
</comment>
<organism evidence="1 2">
    <name type="scientific">Candidatus Methanodesulfokora washburnensis</name>
    <dbReference type="NCBI Taxonomy" id="2478471"/>
    <lineage>
        <taxon>Archaea</taxon>
        <taxon>Thermoproteota</taxon>
        <taxon>Candidatus Korarchaeia</taxon>
        <taxon>Candidatus Korarchaeia incertae sedis</taxon>
        <taxon>Candidatus Methanodesulfokora</taxon>
    </lineage>
</organism>
<gene>
    <name evidence="1" type="ORF">D6D85_02370</name>
</gene>
<proteinExistence type="predicted"/>
<evidence type="ECO:0000313" key="1">
    <source>
        <dbReference type="EMBL" id="RSN77685.1"/>
    </source>
</evidence>
<name>A0A3R9Q029_9CREN</name>
<keyword evidence="2" id="KW-1185">Reference proteome</keyword>
<evidence type="ECO:0000313" key="2">
    <source>
        <dbReference type="Proteomes" id="UP000277582"/>
    </source>
</evidence>
<reference evidence="1 2" key="1">
    <citation type="submission" date="2018-10" db="EMBL/GenBank/DDBJ databases">
        <title>Co-occurring genomic capacity for anaerobic methane metabolism and dissimilatory sulfite reduction discovered in the Korarchaeota.</title>
        <authorList>
            <person name="Mckay L.J."/>
            <person name="Dlakic M."/>
            <person name="Fields M.W."/>
            <person name="Delmont T.O."/>
            <person name="Eren A.M."/>
            <person name="Jay Z.J."/>
            <person name="Klingelsmith K.B."/>
            <person name="Rusch D.B."/>
            <person name="Inskeep W.P."/>
        </authorList>
    </citation>
    <scope>NUCLEOTIDE SEQUENCE [LARGE SCALE GENOMIC DNA]</scope>
    <source>
        <strain evidence="1 2">MDKW</strain>
    </source>
</reference>
<protein>
    <submittedName>
        <fullName evidence="1">Uncharacterized protein</fullName>
    </submittedName>
</protein>
<dbReference type="AlphaFoldDB" id="A0A3R9Q029"/>
<dbReference type="Proteomes" id="UP000277582">
    <property type="component" value="Unassembled WGS sequence"/>
</dbReference>